<dbReference type="InterPro" id="IPR037525">
    <property type="entry name" value="Velvet_dom"/>
</dbReference>
<dbReference type="Gene3D" id="2.60.40.3960">
    <property type="entry name" value="Velvet domain"/>
    <property type="match status" value="1"/>
</dbReference>
<feature type="compositionally biased region" description="Low complexity" evidence="5">
    <location>
        <begin position="408"/>
        <end position="431"/>
    </location>
</feature>
<feature type="region of interest" description="Disordered" evidence="5">
    <location>
        <begin position="369"/>
        <end position="452"/>
    </location>
</feature>
<evidence type="ECO:0000313" key="7">
    <source>
        <dbReference type="EMBL" id="CEH14671.1"/>
    </source>
</evidence>
<feature type="compositionally biased region" description="Polar residues" evidence="5">
    <location>
        <begin position="256"/>
        <end position="268"/>
    </location>
</feature>
<evidence type="ECO:0000256" key="1">
    <source>
        <dbReference type="ARBA" id="ARBA00004123"/>
    </source>
</evidence>
<dbReference type="EMBL" id="CCYA01000247">
    <property type="protein sequence ID" value="CEH14671.1"/>
    <property type="molecule type" value="Genomic_DNA"/>
</dbReference>
<keyword evidence="2" id="KW-0805">Transcription regulation</keyword>
<dbReference type="PROSITE" id="PS51821">
    <property type="entry name" value="VELVET"/>
    <property type="match status" value="1"/>
</dbReference>
<comment type="subcellular location">
    <subcellularLocation>
        <location evidence="1">Nucleus</location>
    </subcellularLocation>
</comment>
<evidence type="ECO:0000313" key="8">
    <source>
        <dbReference type="Proteomes" id="UP000054845"/>
    </source>
</evidence>
<feature type="compositionally biased region" description="Gly residues" evidence="5">
    <location>
        <begin position="178"/>
        <end position="188"/>
    </location>
</feature>
<evidence type="ECO:0000256" key="2">
    <source>
        <dbReference type="ARBA" id="ARBA00023015"/>
    </source>
</evidence>
<proteinExistence type="predicted"/>
<dbReference type="AlphaFoldDB" id="A0A0P1BFI6"/>
<organism evidence="7 8">
    <name type="scientific">Ceraceosorus bombacis</name>
    <dbReference type="NCBI Taxonomy" id="401625"/>
    <lineage>
        <taxon>Eukaryota</taxon>
        <taxon>Fungi</taxon>
        <taxon>Dikarya</taxon>
        <taxon>Basidiomycota</taxon>
        <taxon>Ustilaginomycotina</taxon>
        <taxon>Exobasidiomycetes</taxon>
        <taxon>Ceraceosorales</taxon>
        <taxon>Ceraceosoraceae</taxon>
        <taxon>Ceraceosorus</taxon>
    </lineage>
</organism>
<keyword evidence="3" id="KW-0804">Transcription</keyword>
<feature type="region of interest" description="Disordered" evidence="5">
    <location>
        <begin position="1"/>
        <end position="268"/>
    </location>
</feature>
<evidence type="ECO:0000256" key="3">
    <source>
        <dbReference type="ARBA" id="ARBA00023163"/>
    </source>
</evidence>
<feature type="compositionally biased region" description="Low complexity" evidence="5">
    <location>
        <begin position="214"/>
        <end position="227"/>
    </location>
</feature>
<sequence length="600" mass="63366">MSHPSRDAGDERPNFVGRSTRPLSARDESSRGEPWPSEPEHQPLSAFGAARPILPTRERSGSLRGDLPVPGRQGNFFPQLEDHPSTGTFQAQQLPPLGSTPYRGPMHPHPEYFVAPSTLASLPREGHSTRASGLPAPRTGPYLAAPTDPISRARSGSSVSSYNLSADSARSPQTPPAAGGGAGFGAGSSGVDRPRRRSRADLLPGPYSTTGSMSNRSRAATLSAASAHPYTFTEFPHQPGASASGQQEAGHEAAQPPQSSYPRAESSTAVATTPLEGISRVKAGLRYQLVVVQHPSRARMCGFGDKDRRPLSPTLIVKLVITEEATGEEVSPWKVNTSLFYLACDLCHPELLMASPRNVLVHHHSTTVPVPSPGLGNPSEYGAFPGPSSRPSSADYPSIRPPTPTTPGAGSLSSLAALHLGSRSRSSSDARGPYDTAMGSGVEISSSGSGMPPSILPAGLQTLTTESYTRNLVGASVASANVLKDERDHTCIFFVLQDLSVRTEGSYRLKLLFADLSRDGQSNEGVSTALAEVYTDPFTVYSPRRFPGMHDPTELSKKLAAQGVKIATRSDRKKRRRSGGQGAGASGAAGEEVGEEEDDE</sequence>
<keyword evidence="4" id="KW-0539">Nucleus</keyword>
<keyword evidence="8" id="KW-1185">Reference proteome</keyword>
<dbReference type="Proteomes" id="UP000054845">
    <property type="component" value="Unassembled WGS sequence"/>
</dbReference>
<feature type="compositionally biased region" description="Low complexity" evidence="5">
    <location>
        <begin position="439"/>
        <end position="452"/>
    </location>
</feature>
<dbReference type="OrthoDB" id="1746739at2759"/>
<feature type="region of interest" description="Disordered" evidence="5">
    <location>
        <begin position="561"/>
        <end position="600"/>
    </location>
</feature>
<reference evidence="7 8" key="1">
    <citation type="submission" date="2014-09" db="EMBL/GenBank/DDBJ databases">
        <authorList>
            <person name="Magalhaes I.L.F."/>
            <person name="Oliveira U."/>
            <person name="Santos F.R."/>
            <person name="Vidigal T.H.D.A."/>
            <person name="Brescovit A.D."/>
            <person name="Santos A.J."/>
        </authorList>
    </citation>
    <scope>NUCLEOTIDE SEQUENCE [LARGE SCALE GENOMIC DNA]</scope>
</reference>
<name>A0A0P1BFI6_9BASI</name>
<dbReference type="InterPro" id="IPR038491">
    <property type="entry name" value="Velvet_dom_sf"/>
</dbReference>
<dbReference type="GO" id="GO:0005634">
    <property type="term" value="C:nucleus"/>
    <property type="evidence" value="ECO:0007669"/>
    <property type="project" value="UniProtKB-SubCell"/>
</dbReference>
<accession>A0A0P1BFI6</accession>
<evidence type="ECO:0000256" key="4">
    <source>
        <dbReference type="ARBA" id="ARBA00023242"/>
    </source>
</evidence>
<feature type="compositionally biased region" description="Low complexity" evidence="5">
    <location>
        <begin position="152"/>
        <end position="161"/>
    </location>
</feature>
<evidence type="ECO:0000256" key="5">
    <source>
        <dbReference type="SAM" id="MobiDB-lite"/>
    </source>
</evidence>
<dbReference type="Pfam" id="PF11754">
    <property type="entry name" value="Velvet"/>
    <property type="match status" value="1"/>
</dbReference>
<feature type="domain" description="Velvet" evidence="6">
    <location>
        <begin position="282"/>
        <end position="569"/>
    </location>
</feature>
<dbReference type="InterPro" id="IPR021740">
    <property type="entry name" value="Velvet"/>
</dbReference>
<feature type="compositionally biased region" description="Polar residues" evidence="5">
    <location>
        <begin position="162"/>
        <end position="172"/>
    </location>
</feature>
<evidence type="ECO:0000259" key="6">
    <source>
        <dbReference type="PROSITE" id="PS51821"/>
    </source>
</evidence>
<dbReference type="PANTHER" id="PTHR33572:SF3">
    <property type="entry name" value="VELVET COMPLEX SUBUNIT B"/>
    <property type="match status" value="1"/>
</dbReference>
<feature type="compositionally biased region" description="Basic and acidic residues" evidence="5">
    <location>
        <begin position="1"/>
        <end position="13"/>
    </location>
</feature>
<dbReference type="PANTHER" id="PTHR33572">
    <property type="entry name" value="SPORE DEVELOPMENT REGULATOR VOSA"/>
    <property type="match status" value="1"/>
</dbReference>
<protein>
    <submittedName>
        <fullName evidence="7">Velvet factor</fullName>
    </submittedName>
</protein>
<dbReference type="STRING" id="401625.A0A0P1BFI6"/>